<protein>
    <submittedName>
        <fullName evidence="2">Uncharacterized protein</fullName>
    </submittedName>
</protein>
<dbReference type="EMBL" id="JAXLPB010000006">
    <property type="protein sequence ID" value="MDY8110774.1"/>
    <property type="molecule type" value="Genomic_DNA"/>
</dbReference>
<sequence>MNHSLAANAVDTDAKAAPKSLCEVSNRLNHLGILHENEYGTNCFRCDPLDAIIKTTNRSTETVMGEHREQSEHPTDDIEEDVNEAIGLVGGDARVAVRGLILGQRQLQSEIAATVSAGYVRRKPQKRNV</sequence>
<evidence type="ECO:0000256" key="1">
    <source>
        <dbReference type="SAM" id="MobiDB-lite"/>
    </source>
</evidence>
<keyword evidence="3" id="KW-1185">Reference proteome</keyword>
<comment type="caution">
    <text evidence="2">The sequence shown here is derived from an EMBL/GenBank/DDBJ whole genome shotgun (WGS) entry which is preliminary data.</text>
</comment>
<gene>
    <name evidence="2" type="ORF">U0C82_16660</name>
</gene>
<evidence type="ECO:0000313" key="3">
    <source>
        <dbReference type="Proteomes" id="UP001294412"/>
    </source>
</evidence>
<feature type="compositionally biased region" description="Basic and acidic residues" evidence="1">
    <location>
        <begin position="64"/>
        <end position="76"/>
    </location>
</feature>
<organism evidence="2 3">
    <name type="scientific">Fulvimarina uroteuthidis</name>
    <dbReference type="NCBI Taxonomy" id="3098149"/>
    <lineage>
        <taxon>Bacteria</taxon>
        <taxon>Pseudomonadati</taxon>
        <taxon>Pseudomonadota</taxon>
        <taxon>Alphaproteobacteria</taxon>
        <taxon>Hyphomicrobiales</taxon>
        <taxon>Aurantimonadaceae</taxon>
        <taxon>Fulvimarina</taxon>
    </lineage>
</organism>
<proteinExistence type="predicted"/>
<name>A0ABU5I5X1_9HYPH</name>
<feature type="region of interest" description="Disordered" evidence="1">
    <location>
        <begin position="58"/>
        <end position="78"/>
    </location>
</feature>
<dbReference type="RefSeq" id="WP_322188648.1">
    <property type="nucleotide sequence ID" value="NZ_JAXLPB010000006.1"/>
</dbReference>
<dbReference type="Proteomes" id="UP001294412">
    <property type="component" value="Unassembled WGS sequence"/>
</dbReference>
<accession>A0ABU5I5X1</accession>
<reference evidence="2 3" key="1">
    <citation type="submission" date="2023-12" db="EMBL/GenBank/DDBJ databases">
        <title>Description of Novel Strain Fulvimarina sp. 2208YS6-2-32 isolated from Uroteuthis (Photololigo) edulis.</title>
        <authorList>
            <person name="Park J.-S."/>
        </authorList>
    </citation>
    <scope>NUCLEOTIDE SEQUENCE [LARGE SCALE GENOMIC DNA]</scope>
    <source>
        <strain evidence="2 3">2208YS6-2-32</strain>
    </source>
</reference>
<evidence type="ECO:0000313" key="2">
    <source>
        <dbReference type="EMBL" id="MDY8110774.1"/>
    </source>
</evidence>